<dbReference type="InterPro" id="IPR012947">
    <property type="entry name" value="tRNA_SAD"/>
</dbReference>
<gene>
    <name evidence="11" type="primary">alaS</name>
    <name evidence="13" type="ORF">HMPREF0179_00744</name>
</gene>
<evidence type="ECO:0000256" key="4">
    <source>
        <dbReference type="ARBA" id="ARBA00022723"/>
    </source>
</evidence>
<dbReference type="GO" id="GO:0002161">
    <property type="term" value="F:aminoacyl-tRNA deacylase activity"/>
    <property type="evidence" value="ECO:0007669"/>
    <property type="project" value="TreeGrafter"/>
</dbReference>
<dbReference type="CDD" id="cd00673">
    <property type="entry name" value="AlaRS_core"/>
    <property type="match status" value="1"/>
</dbReference>
<dbReference type="Gene3D" id="6.10.250.550">
    <property type="match status" value="1"/>
</dbReference>
<keyword evidence="14" id="KW-1185">Reference proteome</keyword>
<dbReference type="Pfam" id="PF02272">
    <property type="entry name" value="DHHA1"/>
    <property type="match status" value="1"/>
</dbReference>
<dbReference type="Gene3D" id="3.30.54.20">
    <property type="match status" value="1"/>
</dbReference>
<dbReference type="AlphaFoldDB" id="E5Y3I3"/>
<dbReference type="FunFam" id="3.30.980.10:FF:000004">
    <property type="entry name" value="Alanine--tRNA ligase, cytoplasmic"/>
    <property type="match status" value="1"/>
</dbReference>
<reference evidence="13 14" key="1">
    <citation type="submission" date="2010-10" db="EMBL/GenBank/DDBJ databases">
        <authorList>
            <consortium name="The Broad Institute Genome Sequencing Platform"/>
            <person name="Ward D."/>
            <person name="Earl A."/>
            <person name="Feldgarden M."/>
            <person name="Young S.K."/>
            <person name="Gargeya S."/>
            <person name="Zeng Q."/>
            <person name="Alvarado L."/>
            <person name="Berlin A."/>
            <person name="Bochicchio J."/>
            <person name="Chapman S.B."/>
            <person name="Chen Z."/>
            <person name="Freedman E."/>
            <person name="Gellesch M."/>
            <person name="Goldberg J."/>
            <person name="Griggs A."/>
            <person name="Gujja S."/>
            <person name="Heilman E."/>
            <person name="Heiman D."/>
            <person name="Howarth C."/>
            <person name="Mehta T."/>
            <person name="Neiman D."/>
            <person name="Pearson M."/>
            <person name="Roberts A."/>
            <person name="Saif S."/>
            <person name="Shea T."/>
            <person name="Shenoy N."/>
            <person name="Sisk P."/>
            <person name="Stolte C."/>
            <person name="Sykes S."/>
            <person name="White J."/>
            <person name="Yandava C."/>
            <person name="Allen-Vercoe E."/>
            <person name="Sibley C."/>
            <person name="Ambrose C.E."/>
            <person name="Strauss J."/>
            <person name="Daigneault M."/>
            <person name="Haas B."/>
            <person name="Nusbaum C."/>
            <person name="Birren B."/>
        </authorList>
    </citation>
    <scope>NUCLEOTIDE SEQUENCE [LARGE SCALE GENOMIC DNA]</scope>
    <source>
        <strain evidence="13 14">3_1_6</strain>
    </source>
</reference>
<dbReference type="Proteomes" id="UP000006034">
    <property type="component" value="Unassembled WGS sequence"/>
</dbReference>
<dbReference type="PANTHER" id="PTHR11777">
    <property type="entry name" value="ALANYL-TRNA SYNTHETASE"/>
    <property type="match status" value="1"/>
</dbReference>
<dbReference type="FunFam" id="3.30.930.10:FF:000004">
    <property type="entry name" value="Alanine--tRNA ligase"/>
    <property type="match status" value="1"/>
</dbReference>
<name>E5Y3I3_BILW3</name>
<dbReference type="Gene3D" id="3.10.310.40">
    <property type="match status" value="1"/>
</dbReference>
<keyword evidence="2 11" id="KW-0820">tRNA-binding</keyword>
<dbReference type="SUPFAM" id="SSF55681">
    <property type="entry name" value="Class II aaRS and biotin synthetases"/>
    <property type="match status" value="1"/>
</dbReference>
<keyword evidence="7 11" id="KW-0067">ATP-binding</keyword>
<dbReference type="PRINTS" id="PR00980">
    <property type="entry name" value="TRNASYNTHALA"/>
</dbReference>
<dbReference type="InterPro" id="IPR050058">
    <property type="entry name" value="Ala-tRNA_ligase"/>
</dbReference>
<dbReference type="InterPro" id="IPR018162">
    <property type="entry name" value="Ala-tRNA-ligase_IIc_anticod-bd"/>
</dbReference>
<dbReference type="SMART" id="SM00863">
    <property type="entry name" value="tRNA_SAD"/>
    <property type="match status" value="1"/>
</dbReference>
<dbReference type="InterPro" id="IPR018164">
    <property type="entry name" value="Ala-tRNA-synth_IIc_N"/>
</dbReference>
<feature type="domain" description="Alanyl-transfer RNA synthetases family profile" evidence="12">
    <location>
        <begin position="2"/>
        <end position="719"/>
    </location>
</feature>
<dbReference type="OrthoDB" id="9803884at2"/>
<feature type="binding site" evidence="11">
    <location>
        <position position="680"/>
    </location>
    <ligand>
        <name>Zn(2+)</name>
        <dbReference type="ChEBI" id="CHEBI:29105"/>
    </ligand>
</feature>
<evidence type="ECO:0000256" key="3">
    <source>
        <dbReference type="ARBA" id="ARBA00022598"/>
    </source>
</evidence>
<comment type="catalytic activity">
    <reaction evidence="11">
        <text>tRNA(Ala) + L-alanine + ATP = L-alanyl-tRNA(Ala) + AMP + diphosphate</text>
        <dbReference type="Rhea" id="RHEA:12540"/>
        <dbReference type="Rhea" id="RHEA-COMP:9657"/>
        <dbReference type="Rhea" id="RHEA-COMP:9923"/>
        <dbReference type="ChEBI" id="CHEBI:30616"/>
        <dbReference type="ChEBI" id="CHEBI:33019"/>
        <dbReference type="ChEBI" id="CHEBI:57972"/>
        <dbReference type="ChEBI" id="CHEBI:78442"/>
        <dbReference type="ChEBI" id="CHEBI:78497"/>
        <dbReference type="ChEBI" id="CHEBI:456215"/>
        <dbReference type="EC" id="6.1.1.7"/>
    </reaction>
</comment>
<evidence type="ECO:0000256" key="8">
    <source>
        <dbReference type="ARBA" id="ARBA00022884"/>
    </source>
</evidence>
<dbReference type="eggNOG" id="COG0013">
    <property type="taxonomic scope" value="Bacteria"/>
</dbReference>
<dbReference type="GO" id="GO:0045892">
    <property type="term" value="P:negative regulation of DNA-templated transcription"/>
    <property type="evidence" value="ECO:0007669"/>
    <property type="project" value="TreeGrafter"/>
</dbReference>
<evidence type="ECO:0000256" key="10">
    <source>
        <dbReference type="ARBA" id="ARBA00023146"/>
    </source>
</evidence>
<dbReference type="EMBL" id="ADCP02000001">
    <property type="protein sequence ID" value="EFV45435.1"/>
    <property type="molecule type" value="Genomic_DNA"/>
</dbReference>
<comment type="subcellular location">
    <subcellularLocation>
        <location evidence="11">Cytoplasm</location>
    </subcellularLocation>
</comment>
<dbReference type="HOGENOM" id="CLU_004485_1_1_7"/>
<evidence type="ECO:0000256" key="9">
    <source>
        <dbReference type="ARBA" id="ARBA00022917"/>
    </source>
</evidence>
<evidence type="ECO:0000256" key="11">
    <source>
        <dbReference type="HAMAP-Rule" id="MF_00036"/>
    </source>
</evidence>
<dbReference type="NCBIfam" id="TIGR00344">
    <property type="entry name" value="alaS"/>
    <property type="match status" value="1"/>
</dbReference>
<keyword evidence="6 11" id="KW-0862">Zinc</keyword>
<comment type="domain">
    <text evidence="11">Consists of three domains; the N-terminal catalytic domain, the editing domain and the C-terminal C-Ala domain. The editing domain removes incorrectly charged amino acids, while the C-Ala domain, along with tRNA(Ala), serves as a bridge to cooperatively bring together the editing and aminoacylation centers thus stimulating deacylation of misacylated tRNAs.</text>
</comment>
<keyword evidence="3 11" id="KW-0436">Ligase</keyword>
<keyword evidence="9 11" id="KW-0648">Protein biosynthesis</keyword>
<comment type="similarity">
    <text evidence="1 11">Belongs to the class-II aminoacyl-tRNA synthetase family.</text>
</comment>
<comment type="cofactor">
    <cofactor evidence="11">
        <name>Zn(2+)</name>
        <dbReference type="ChEBI" id="CHEBI:29105"/>
    </cofactor>
    <text evidence="11">Binds 1 zinc ion per subunit.</text>
</comment>
<keyword evidence="8 11" id="KW-0694">RNA-binding</keyword>
<proteinExistence type="inferred from homology"/>
<feature type="binding site" evidence="11">
    <location>
        <position position="574"/>
    </location>
    <ligand>
        <name>Zn(2+)</name>
        <dbReference type="ChEBI" id="CHEBI:29105"/>
    </ligand>
</feature>
<dbReference type="InterPro" id="IPR009000">
    <property type="entry name" value="Transl_B-barrel_sf"/>
</dbReference>
<accession>E5Y3I3</accession>
<dbReference type="Pfam" id="PF01411">
    <property type="entry name" value="tRNA-synt_2c"/>
    <property type="match status" value="1"/>
</dbReference>
<dbReference type="InterPro" id="IPR045864">
    <property type="entry name" value="aa-tRNA-synth_II/BPL/LPL"/>
</dbReference>
<comment type="caution">
    <text evidence="13">The sequence shown here is derived from an EMBL/GenBank/DDBJ whole genome shotgun (WGS) entry which is preliminary data.</text>
</comment>
<evidence type="ECO:0000256" key="2">
    <source>
        <dbReference type="ARBA" id="ARBA00022555"/>
    </source>
</evidence>
<protein>
    <recommendedName>
        <fullName evidence="11">Alanine--tRNA ligase</fullName>
        <ecNumber evidence="11">6.1.1.7</ecNumber>
    </recommendedName>
    <alternativeName>
        <fullName evidence="11">Alanyl-tRNA synthetase</fullName>
        <shortName evidence="11">AlaRS</shortName>
    </alternativeName>
</protein>
<dbReference type="GO" id="GO:0006419">
    <property type="term" value="P:alanyl-tRNA aminoacylation"/>
    <property type="evidence" value="ECO:0007669"/>
    <property type="project" value="UniProtKB-UniRule"/>
</dbReference>
<dbReference type="PROSITE" id="PS50860">
    <property type="entry name" value="AA_TRNA_LIGASE_II_ALA"/>
    <property type="match status" value="1"/>
</dbReference>
<dbReference type="GO" id="GO:0000049">
    <property type="term" value="F:tRNA binding"/>
    <property type="evidence" value="ECO:0007669"/>
    <property type="project" value="UniProtKB-KW"/>
</dbReference>
<dbReference type="HAMAP" id="MF_00036_B">
    <property type="entry name" value="Ala_tRNA_synth_B"/>
    <property type="match status" value="1"/>
</dbReference>
<dbReference type="Gene3D" id="3.30.930.10">
    <property type="entry name" value="Bira Bifunctional Protein, Domain 2"/>
    <property type="match status" value="1"/>
</dbReference>
<evidence type="ECO:0000256" key="5">
    <source>
        <dbReference type="ARBA" id="ARBA00022741"/>
    </source>
</evidence>
<dbReference type="GO" id="GO:0005829">
    <property type="term" value="C:cytosol"/>
    <property type="evidence" value="ECO:0007669"/>
    <property type="project" value="TreeGrafter"/>
</dbReference>
<evidence type="ECO:0000259" key="12">
    <source>
        <dbReference type="PROSITE" id="PS50860"/>
    </source>
</evidence>
<keyword evidence="10 11" id="KW-0030">Aminoacyl-tRNA synthetase</keyword>
<dbReference type="SUPFAM" id="SSF50447">
    <property type="entry name" value="Translation proteins"/>
    <property type="match status" value="1"/>
</dbReference>
<dbReference type="GO" id="GO:0004813">
    <property type="term" value="F:alanine-tRNA ligase activity"/>
    <property type="evidence" value="ECO:0007669"/>
    <property type="project" value="UniProtKB-UniRule"/>
</dbReference>
<evidence type="ECO:0000256" key="7">
    <source>
        <dbReference type="ARBA" id="ARBA00022840"/>
    </source>
</evidence>
<dbReference type="GeneID" id="78085884"/>
<dbReference type="RefSeq" id="WP_005025127.1">
    <property type="nucleotide sequence ID" value="NZ_KE150238.1"/>
</dbReference>
<evidence type="ECO:0000313" key="14">
    <source>
        <dbReference type="Proteomes" id="UP000006034"/>
    </source>
</evidence>
<dbReference type="Pfam" id="PF07973">
    <property type="entry name" value="tRNA_SAD"/>
    <property type="match status" value="1"/>
</dbReference>
<dbReference type="InterPro" id="IPR018165">
    <property type="entry name" value="Ala-tRNA-synth_IIc_core"/>
</dbReference>
<organism evidence="13 14">
    <name type="scientific">Bilophila wadsworthia (strain 3_1_6)</name>
    <dbReference type="NCBI Taxonomy" id="563192"/>
    <lineage>
        <taxon>Bacteria</taxon>
        <taxon>Pseudomonadati</taxon>
        <taxon>Thermodesulfobacteriota</taxon>
        <taxon>Desulfovibrionia</taxon>
        <taxon>Desulfovibrionales</taxon>
        <taxon>Desulfovibrionaceae</taxon>
        <taxon>Bilophila</taxon>
    </lineage>
</organism>
<dbReference type="EC" id="6.1.1.7" evidence="11"/>
<reference evidence="13 14" key="2">
    <citation type="submission" date="2013-04" db="EMBL/GenBank/DDBJ databases">
        <title>The Genome Sequence of Bilophila wadsworthia 3_1_6.</title>
        <authorList>
            <consortium name="The Broad Institute Genomics Platform"/>
            <person name="Earl A."/>
            <person name="Ward D."/>
            <person name="Feldgarden M."/>
            <person name="Gevers D."/>
            <person name="Sibley C."/>
            <person name="Strauss J."/>
            <person name="Allen-Vercoe E."/>
            <person name="Walker B."/>
            <person name="Young S."/>
            <person name="Zeng Q."/>
            <person name="Gargeya S."/>
            <person name="Fitzgerald M."/>
            <person name="Haas B."/>
            <person name="Abouelleil A."/>
            <person name="Allen A.W."/>
            <person name="Alvarado L."/>
            <person name="Arachchi H.M."/>
            <person name="Berlin A.M."/>
            <person name="Chapman S.B."/>
            <person name="Gainer-Dewar J."/>
            <person name="Goldberg J."/>
            <person name="Griggs A."/>
            <person name="Gujja S."/>
            <person name="Hansen M."/>
            <person name="Howarth C."/>
            <person name="Imamovic A."/>
            <person name="Ireland A."/>
            <person name="Larimer J."/>
            <person name="McCowan C."/>
            <person name="Murphy C."/>
            <person name="Pearson M."/>
            <person name="Poon T.W."/>
            <person name="Priest M."/>
            <person name="Roberts A."/>
            <person name="Saif S."/>
            <person name="Shea T."/>
            <person name="Sisk P."/>
            <person name="Sykes S."/>
            <person name="Wortman J."/>
            <person name="Nusbaum C."/>
            <person name="Birren B."/>
        </authorList>
    </citation>
    <scope>NUCLEOTIDE SEQUENCE [LARGE SCALE GENOMIC DNA]</scope>
    <source>
        <strain evidence="13 14">3_1_6</strain>
    </source>
</reference>
<dbReference type="InterPro" id="IPR023033">
    <property type="entry name" value="Ala_tRNA_ligase_euk/bac"/>
</dbReference>
<dbReference type="InterPro" id="IPR002318">
    <property type="entry name" value="Ala-tRNA-lgiase_IIc"/>
</dbReference>
<dbReference type="InterPro" id="IPR003156">
    <property type="entry name" value="DHHA1_dom"/>
</dbReference>
<dbReference type="InterPro" id="IPR018163">
    <property type="entry name" value="Thr/Ala-tRNA-synth_IIc_edit"/>
</dbReference>
<comment type="function">
    <text evidence="11">Catalyzes the attachment of alanine to tRNA(Ala) in a two-step reaction: alanine is first activated by ATP to form Ala-AMP and then transferred to the acceptor end of tRNA(Ala). Also edits incorrectly charged Ser-tRNA(Ala) and Gly-tRNA(Ala) via its editing domain.</text>
</comment>
<keyword evidence="11" id="KW-0963">Cytoplasm</keyword>
<dbReference type="Gene3D" id="3.30.980.10">
    <property type="entry name" value="Threonyl-trna Synthetase, Chain A, domain 2"/>
    <property type="match status" value="1"/>
</dbReference>
<sequence length="884" mass="96578">MLTANEIRHRFLEYFKKHGHTEVASSSLIPRDDPSLLFTNAGMVQFKKIFCGQEKRDYVRATTSQKCLRVGGKHNDLDNVGRTARHHTFFEMLGNFSFGDYFKEDAIRFAWTFITEDLKLPKDRLYITVYKDDDEAFELWQKVAGVAPERIFRLGEKDNFWSMGDTGPCGPCSEIHFDQGADMACGPDCGIGKCDCDRFLEIWNLVFMQFEQLADGSRVPLPRPSIDTGMGLERIAGVCQGVRSNYDTDLFQVFINYMAELAGVRYRDNADNDTALRVIADHSRAIAFMIADGILPSNEGRGYVLRRLIRRAFRFGRLMGMQEPFLYKTALKVVEVMGEDYPELRARADFMARVTREEEERFSSTLDKGLSMLEEEMDALADKGEKIIPGETAFKLYDTYGFPLDIVNDVAEKRGFKADEAGFNEYMHQQKQRARAAWKGSGEKDIASRFQGLLEDGLKSEFFGYTALTGVGRVVALLDGDGLPVEALPSGSLGYVVTDQTPFYGASGGQCGDTGLLTAPAGSAKVLDTLKPSADLTVHHIEVDGGTLLSDQEVVLTVTESIRLDAARNHTCTHLLHAALRRVLGDHVRQAGSLVTPDRLRFDFSHIAPMTPEELAAVERDVNAAIMADYPLTAKLMGQQAAIDMGAMALFGEKYGDTVRVVTIGNPDHTESVELCGGTHLHSTGQAGSFVILSESGIAAGTRRIEAATGWNALKHARAMSEELHQLAAMLKTQPGGLAAKLDGLQKENRGLRKDLEKAAAQAASGQGGDLMSKVVEINGVKVLAAKLDASNIKAMRELMDDIRSKMPSGVACIAAPVDEGKVSMILYVSKDLHGRFTAPALIKEVAAPIAGSGGGRPDQAQAGGTNPAGIDEAMDVLKAKIGE</sequence>
<keyword evidence="4 11" id="KW-0479">Metal-binding</keyword>
<feature type="binding site" evidence="11">
    <location>
        <position position="570"/>
    </location>
    <ligand>
        <name>Zn(2+)</name>
        <dbReference type="ChEBI" id="CHEBI:29105"/>
    </ligand>
</feature>
<dbReference type="PANTHER" id="PTHR11777:SF9">
    <property type="entry name" value="ALANINE--TRNA LIGASE, CYTOPLASMIC"/>
    <property type="match status" value="1"/>
</dbReference>
<dbReference type="STRING" id="563192.HMPREF0179_00744"/>
<dbReference type="GO" id="GO:0005524">
    <property type="term" value="F:ATP binding"/>
    <property type="evidence" value="ECO:0007669"/>
    <property type="project" value="UniProtKB-UniRule"/>
</dbReference>
<evidence type="ECO:0000313" key="13">
    <source>
        <dbReference type="EMBL" id="EFV45435.1"/>
    </source>
</evidence>
<dbReference type="SUPFAM" id="SSF101353">
    <property type="entry name" value="Putative anticodon-binding domain of alanyl-tRNA synthetase (AlaRS)"/>
    <property type="match status" value="1"/>
</dbReference>
<keyword evidence="5 11" id="KW-0547">Nucleotide-binding</keyword>
<evidence type="ECO:0000256" key="6">
    <source>
        <dbReference type="ARBA" id="ARBA00022833"/>
    </source>
</evidence>
<dbReference type="FunFam" id="3.10.310.40:FF:000001">
    <property type="entry name" value="Alanine--tRNA ligase"/>
    <property type="match status" value="1"/>
</dbReference>
<dbReference type="GO" id="GO:0008270">
    <property type="term" value="F:zinc ion binding"/>
    <property type="evidence" value="ECO:0007669"/>
    <property type="project" value="UniProtKB-UniRule"/>
</dbReference>
<evidence type="ECO:0000256" key="1">
    <source>
        <dbReference type="ARBA" id="ARBA00008226"/>
    </source>
</evidence>
<dbReference type="Gene3D" id="2.40.30.130">
    <property type="match status" value="1"/>
</dbReference>
<dbReference type="SUPFAM" id="SSF55186">
    <property type="entry name" value="ThrRS/AlaRS common domain"/>
    <property type="match status" value="1"/>
</dbReference>
<feature type="binding site" evidence="11">
    <location>
        <position position="676"/>
    </location>
    <ligand>
        <name>Zn(2+)</name>
        <dbReference type="ChEBI" id="CHEBI:29105"/>
    </ligand>
</feature>